<comment type="caution">
    <text evidence="5">The sequence shown here is derived from an EMBL/GenBank/DDBJ whole genome shotgun (WGS) entry which is preliminary data.</text>
</comment>
<dbReference type="Proteomes" id="UP001172684">
    <property type="component" value="Unassembled WGS sequence"/>
</dbReference>
<feature type="region of interest" description="Disordered" evidence="4">
    <location>
        <begin position="126"/>
        <end position="173"/>
    </location>
</feature>
<dbReference type="InterPro" id="IPR007231">
    <property type="entry name" value="Nucleoporin_int_Nup93/Nic96"/>
</dbReference>
<protein>
    <submittedName>
        <fullName evidence="5">Nuclear pore complex subunit</fullName>
    </submittedName>
</protein>
<proteinExistence type="inferred from homology"/>
<feature type="region of interest" description="Disordered" evidence="4">
    <location>
        <begin position="379"/>
        <end position="402"/>
    </location>
</feature>
<feature type="compositionally biased region" description="Basic and acidic residues" evidence="4">
    <location>
        <begin position="386"/>
        <end position="402"/>
    </location>
</feature>
<evidence type="ECO:0000256" key="4">
    <source>
        <dbReference type="SAM" id="MobiDB-lite"/>
    </source>
</evidence>
<dbReference type="PANTHER" id="PTHR11225">
    <property type="entry name" value="NUCLEAR PORE COMPLEX PROTEIN NUP93 NUCLEOPORIN NUP93 DEAD EYE PROTEIN"/>
    <property type="match status" value="1"/>
</dbReference>
<evidence type="ECO:0000256" key="1">
    <source>
        <dbReference type="ARBA" id="ARBA00004259"/>
    </source>
</evidence>
<evidence type="ECO:0000256" key="3">
    <source>
        <dbReference type="ARBA" id="ARBA00023242"/>
    </source>
</evidence>
<feature type="compositionally biased region" description="Low complexity" evidence="4">
    <location>
        <begin position="25"/>
        <end position="34"/>
    </location>
</feature>
<keyword evidence="6" id="KW-1185">Reference proteome</keyword>
<accession>A0ABQ9NQ19</accession>
<feature type="compositionally biased region" description="Polar residues" evidence="4">
    <location>
        <begin position="70"/>
        <end position="87"/>
    </location>
</feature>
<dbReference type="PANTHER" id="PTHR11225:SF4">
    <property type="entry name" value="NUCLEAR PORE COMPLEX PROTEIN NUP93"/>
    <property type="match status" value="1"/>
</dbReference>
<comment type="subcellular location">
    <subcellularLocation>
        <location evidence="1">Nucleus envelope</location>
    </subcellularLocation>
</comment>
<feature type="compositionally biased region" description="Low complexity" evidence="4">
    <location>
        <begin position="933"/>
        <end position="948"/>
    </location>
</feature>
<comment type="similarity">
    <text evidence="2">Belongs to the nucleoporin interacting component (NIC) family.</text>
</comment>
<feature type="region of interest" description="Disordered" evidence="4">
    <location>
        <begin position="70"/>
        <end position="108"/>
    </location>
</feature>
<name>A0ABQ9NQ19_9PEZI</name>
<feature type="compositionally biased region" description="Polar residues" evidence="4">
    <location>
        <begin position="335"/>
        <end position="346"/>
    </location>
</feature>
<evidence type="ECO:0000256" key="2">
    <source>
        <dbReference type="ARBA" id="ARBA00010186"/>
    </source>
</evidence>
<evidence type="ECO:0000313" key="6">
    <source>
        <dbReference type="Proteomes" id="UP001172684"/>
    </source>
</evidence>
<dbReference type="Pfam" id="PF04097">
    <property type="entry name" value="Nic96"/>
    <property type="match status" value="1"/>
</dbReference>
<feature type="region of interest" description="Disordered" evidence="4">
    <location>
        <begin position="1"/>
        <end position="42"/>
    </location>
</feature>
<feature type="region of interest" description="Disordered" evidence="4">
    <location>
        <begin position="335"/>
        <end position="356"/>
    </location>
</feature>
<feature type="region of interest" description="Disordered" evidence="4">
    <location>
        <begin position="929"/>
        <end position="953"/>
    </location>
</feature>
<feature type="compositionally biased region" description="Polar residues" evidence="4">
    <location>
        <begin position="1"/>
        <end position="24"/>
    </location>
</feature>
<gene>
    <name evidence="5" type="primary">NIC96</name>
    <name evidence="5" type="ORF">H2201_006154</name>
</gene>
<organism evidence="5 6">
    <name type="scientific">Coniosporium apollinis</name>
    <dbReference type="NCBI Taxonomy" id="61459"/>
    <lineage>
        <taxon>Eukaryota</taxon>
        <taxon>Fungi</taxon>
        <taxon>Dikarya</taxon>
        <taxon>Ascomycota</taxon>
        <taxon>Pezizomycotina</taxon>
        <taxon>Dothideomycetes</taxon>
        <taxon>Dothideomycetes incertae sedis</taxon>
        <taxon>Coniosporium</taxon>
    </lineage>
</organism>
<keyword evidence="3" id="KW-0539">Nucleus</keyword>
<feature type="compositionally biased region" description="Low complexity" evidence="4">
    <location>
        <begin position="88"/>
        <end position="108"/>
    </location>
</feature>
<sequence length="1119" mass="122227">MSNIFGNPNNQPKPSGSNIFGNLGQTTTTTSQTTPSLFGAAPTTTTSSGFSLFGTAPAASSGSTFGNLGGNKTTAQTAPSLSGSTLFGSPAPSQPVQQSSGGLFSALSGASKPPAQNLFGGLFGAQTQAQQQGSTTATSQPAPTQSLFGGLGQQQQQQAEQTQQQQQPQNGPSAQAAYFDHLLERGKKRNMQDGASVFGELPSLQLGLGDIARKVRNLGTGGPSAQAAKGDSRAHYLLAASGVQTGPALRELNSFSASAGVGPPSSLQPVDTDLDAYVSNLRTQSTLDLIAEGLEQSKRDFDNFLEENVQIEWDAQRRKIYEHFGLVRKDEPLNLSTNGASTSTPAQRGAFGRSSRRARPLNASAFGASGMARSVLGAAPGTVTEQGEKPSEDRFSREKQEKYSEKVKQLNTMRQDGYVYPVIQNFAEVEAQAGVDSTSQLVDAYKALVEITGEDANKQLQSDAGAIKERQYAKDYLDEAPNSQRSIAIRKRILDGSRRFLEKSFYRQLETAIAKNPREANLGGVPSTLNKIRAYIRLRSARKELGADNVQLQMLGDDYCWVLIFYLLRCGLVREAAQYVMDNERAIKSMERSFPQFMTAYANSEDRRLPPDMQRTISGIYNQRVHVAPAVNQDPYQLACYKILGRCELSKRSLDKINQGMEDWVWLQFNLAREVSRVEESAGEAFGLEDLRATIKEIGQRHFPAGSEAAGGGAVFFFLQILAGLFEEAVAYLYRHNYVSAVHFGIALDYYGLLRVSDFNVAGSDLLTYTTKNQPQINFARMIGMYTADFRAAKAETAVDYLALICLNADLPGQLGQSQATVCHEALTELVLETREFAQLLGDIRSDGSRIPGCIEQRMRVIKVADQRTFLKSITVRAASVADDSGRIADAVLLYHLAEEYDNVVSILNRTLSEALAVDLGQDSMRLEPLRPRQPQSSSPGQQQIQDSNSSLSLTSVEDPAVLADNFMRVYERNAMYNRKIRPENRDVLRLLLKINTVKTHISAGQWDAALDAVVETSLLPINANGSLPAIRAAAQNFNQSSTVLSKCIPNLLVWTILACGRQREHFLQGQFEPKAKEERAEKYLSVARDLMVFAGLVRFRLPPRVSEMLARVGQDVGV</sequence>
<dbReference type="EMBL" id="JAPDRL010000051">
    <property type="protein sequence ID" value="KAJ9662224.1"/>
    <property type="molecule type" value="Genomic_DNA"/>
</dbReference>
<evidence type="ECO:0000313" key="5">
    <source>
        <dbReference type="EMBL" id="KAJ9662224.1"/>
    </source>
</evidence>
<reference evidence="5" key="1">
    <citation type="submission" date="2022-10" db="EMBL/GenBank/DDBJ databases">
        <title>Culturing micro-colonial fungi from biological soil crusts in the Mojave desert and describing Neophaeococcomyces mojavensis, and introducing the new genera and species Taxawa tesnikishii.</title>
        <authorList>
            <person name="Kurbessoian T."/>
            <person name="Stajich J.E."/>
        </authorList>
    </citation>
    <scope>NUCLEOTIDE SEQUENCE</scope>
    <source>
        <strain evidence="5">TK_1</strain>
    </source>
</reference>